<dbReference type="InterPro" id="IPR003772">
    <property type="entry name" value="YceD"/>
</dbReference>
<dbReference type="Pfam" id="PF02620">
    <property type="entry name" value="YceD"/>
    <property type="match status" value="1"/>
</dbReference>
<protein>
    <recommendedName>
        <fullName evidence="3">DNA-binding protein</fullName>
    </recommendedName>
</protein>
<dbReference type="PANTHER" id="PTHR34374:SF1">
    <property type="entry name" value="LARGE RIBOSOMAL RNA SUBUNIT ACCUMULATION PROTEIN YCED HOMOLOG 1, CHLOROPLASTIC"/>
    <property type="match status" value="1"/>
</dbReference>
<dbReference type="OrthoDB" id="9790372at2"/>
<reference evidence="1 2" key="1">
    <citation type="submission" date="2018-10" db="EMBL/GenBank/DDBJ databases">
        <title>Draft Genome Sequence of Anaerotignum sp. KCTC 15736.</title>
        <authorList>
            <person name="Choi S.H."/>
            <person name="Kim J.S."/>
            <person name="Kang S.W."/>
            <person name="Lee J.S."/>
            <person name="Park S.H."/>
        </authorList>
    </citation>
    <scope>NUCLEOTIDE SEQUENCE [LARGE SCALE GENOMIC DNA]</scope>
    <source>
        <strain evidence="1 2">KCTC 15736</strain>
    </source>
</reference>
<name>A0A401LE88_9FIRM</name>
<sequence>MIIEMGYLFNRNGATLPVELVEQIDDAKDYPDVVEFAEPVKIEGTLKNEDDVFVLDAKGETAVLMECSCCLAPVRKELCFEIKERFAHTGRENEETETFTGDQIDLADFVKRGIIGELPMKVLCREDCKGLCPVCGKDLNEGDCGCDRTIRDPRFESLRALFSDDEEV</sequence>
<dbReference type="Proteomes" id="UP000287361">
    <property type="component" value="Unassembled WGS sequence"/>
</dbReference>
<evidence type="ECO:0000313" key="2">
    <source>
        <dbReference type="Proteomes" id="UP000287361"/>
    </source>
</evidence>
<comment type="caution">
    <text evidence="1">The sequence shown here is derived from an EMBL/GenBank/DDBJ whole genome shotgun (WGS) entry which is preliminary data.</text>
</comment>
<gene>
    <name evidence="1" type="ORF">KGMB03357_14530</name>
</gene>
<evidence type="ECO:0000313" key="1">
    <source>
        <dbReference type="EMBL" id="GCB29792.1"/>
    </source>
</evidence>
<keyword evidence="2" id="KW-1185">Reference proteome</keyword>
<dbReference type="AlphaFoldDB" id="A0A401LE88"/>
<organism evidence="1 2">
    <name type="scientific">Anaerotignum faecicola</name>
    <dbReference type="NCBI Taxonomy" id="2358141"/>
    <lineage>
        <taxon>Bacteria</taxon>
        <taxon>Bacillati</taxon>
        <taxon>Bacillota</taxon>
        <taxon>Clostridia</taxon>
        <taxon>Lachnospirales</taxon>
        <taxon>Anaerotignaceae</taxon>
        <taxon>Anaerotignum</taxon>
    </lineage>
</organism>
<dbReference type="EMBL" id="BHVZ01000002">
    <property type="protein sequence ID" value="GCB29792.1"/>
    <property type="molecule type" value="Genomic_DNA"/>
</dbReference>
<accession>A0A401LE88</accession>
<dbReference type="PANTHER" id="PTHR34374">
    <property type="entry name" value="LARGE RIBOSOMAL RNA SUBUNIT ACCUMULATION PROTEIN YCED HOMOLOG 1, CHLOROPLASTIC"/>
    <property type="match status" value="1"/>
</dbReference>
<evidence type="ECO:0008006" key="3">
    <source>
        <dbReference type="Google" id="ProtNLM"/>
    </source>
</evidence>
<proteinExistence type="predicted"/>